<feature type="transmembrane region" description="Helical" evidence="5">
    <location>
        <begin position="186"/>
        <end position="204"/>
    </location>
</feature>
<dbReference type="RefSeq" id="WP_014746442.1">
    <property type="nucleotide sequence ID" value="NC_017956.1"/>
</dbReference>
<dbReference type="CDD" id="cd16917">
    <property type="entry name" value="HATPase_UhpB-NarQ-NarX-like"/>
    <property type="match status" value="1"/>
</dbReference>
<evidence type="ECO:0000259" key="6">
    <source>
        <dbReference type="SMART" id="SM00387"/>
    </source>
</evidence>
<dbReference type="InterPro" id="IPR003594">
    <property type="entry name" value="HATPase_dom"/>
</dbReference>
<evidence type="ECO:0000313" key="7">
    <source>
        <dbReference type="EMBL" id="AFK54765.1"/>
    </source>
</evidence>
<organism evidence="7 8">
    <name type="scientific">Tistrella mobilis (strain KA081020-065)</name>
    <dbReference type="NCBI Taxonomy" id="1110502"/>
    <lineage>
        <taxon>Bacteria</taxon>
        <taxon>Pseudomonadati</taxon>
        <taxon>Pseudomonadota</taxon>
        <taxon>Alphaproteobacteria</taxon>
        <taxon>Geminicoccales</taxon>
        <taxon>Geminicoccaceae</taxon>
        <taxon>Tistrella</taxon>
    </lineage>
</organism>
<keyword evidence="2 7" id="KW-0418">Kinase</keyword>
<keyword evidence="5" id="KW-0812">Transmembrane</keyword>
<dbReference type="SUPFAM" id="SSF55874">
    <property type="entry name" value="ATPase domain of HSP90 chaperone/DNA topoisomerase II/histidine kinase"/>
    <property type="match status" value="1"/>
</dbReference>
<protein>
    <submittedName>
        <fullName evidence="7">Signal transduction histidine kinase</fullName>
    </submittedName>
</protein>
<evidence type="ECO:0000256" key="2">
    <source>
        <dbReference type="ARBA" id="ARBA00022777"/>
    </source>
</evidence>
<keyword evidence="5" id="KW-0472">Membrane</keyword>
<feature type="transmembrane region" description="Helical" evidence="5">
    <location>
        <begin position="12"/>
        <end position="34"/>
    </location>
</feature>
<dbReference type="STRING" id="1110502.TMO_2927"/>
<proteinExistence type="predicted"/>
<dbReference type="KEGG" id="tmo:TMO_2927"/>
<dbReference type="GO" id="GO:0000160">
    <property type="term" value="P:phosphorelay signal transduction system"/>
    <property type="evidence" value="ECO:0007669"/>
    <property type="project" value="UniProtKB-KW"/>
</dbReference>
<keyword evidence="5" id="KW-1133">Transmembrane helix</keyword>
<dbReference type="eggNOG" id="COG1835">
    <property type="taxonomic scope" value="Bacteria"/>
</dbReference>
<feature type="transmembrane region" description="Helical" evidence="5">
    <location>
        <begin position="297"/>
        <end position="317"/>
    </location>
</feature>
<dbReference type="Proteomes" id="UP000005258">
    <property type="component" value="Chromosome"/>
</dbReference>
<dbReference type="HOGENOM" id="CLU_014388_2_0_5"/>
<evidence type="ECO:0000256" key="1">
    <source>
        <dbReference type="ARBA" id="ARBA00022679"/>
    </source>
</evidence>
<dbReference type="InterPro" id="IPR050482">
    <property type="entry name" value="Sensor_HK_TwoCompSys"/>
</dbReference>
<dbReference type="SMART" id="SM00387">
    <property type="entry name" value="HATPase_c"/>
    <property type="match status" value="1"/>
</dbReference>
<dbReference type="Gene3D" id="3.30.565.10">
    <property type="entry name" value="Histidine kinase-like ATPase, C-terminal domain"/>
    <property type="match status" value="1"/>
</dbReference>
<dbReference type="PANTHER" id="PTHR24421:SF58">
    <property type="entry name" value="SIGNAL TRANSDUCTION HISTIDINE-PROTEIN KINASE_PHOSPHATASE UHPB"/>
    <property type="match status" value="1"/>
</dbReference>
<evidence type="ECO:0000256" key="4">
    <source>
        <dbReference type="SAM" id="Coils"/>
    </source>
</evidence>
<keyword evidence="3" id="KW-0902">Two-component regulatory system</keyword>
<dbReference type="Pfam" id="PF02518">
    <property type="entry name" value="HATPase_c"/>
    <property type="match status" value="1"/>
</dbReference>
<feature type="transmembrane region" description="Helical" evidence="5">
    <location>
        <begin position="210"/>
        <end position="231"/>
    </location>
</feature>
<gene>
    <name evidence="7" type="primary">yxjM</name>
    <name evidence="7" type="ordered locus">TMO_2927</name>
</gene>
<evidence type="ECO:0000313" key="8">
    <source>
        <dbReference type="Proteomes" id="UP000005258"/>
    </source>
</evidence>
<reference evidence="7 8" key="1">
    <citation type="journal article" date="2012" name="J. Am. Chem. Soc.">
        <title>Bacterial biosynthesis and maturation of the didemnin anti-cancer agents.</title>
        <authorList>
            <person name="Xu Y."/>
            <person name="Kersten R.D."/>
            <person name="Nam S.J."/>
            <person name="Lu L."/>
            <person name="Al-Suwailem A.M."/>
            <person name="Zheng H."/>
            <person name="Fenical W."/>
            <person name="Dorrestein P.C."/>
            <person name="Moore B.S."/>
            <person name="Qian P.Y."/>
        </authorList>
    </citation>
    <scope>NUCLEOTIDE SEQUENCE [LARGE SCALE GENOMIC DNA]</scope>
    <source>
        <strain evidence="7 8">KA081020-065</strain>
    </source>
</reference>
<feature type="transmembrane region" description="Helical" evidence="5">
    <location>
        <begin position="269"/>
        <end position="288"/>
    </location>
</feature>
<dbReference type="GO" id="GO:0016301">
    <property type="term" value="F:kinase activity"/>
    <property type="evidence" value="ECO:0007669"/>
    <property type="project" value="UniProtKB-KW"/>
</dbReference>
<evidence type="ECO:0000256" key="5">
    <source>
        <dbReference type="SAM" id="Phobius"/>
    </source>
</evidence>
<feature type="domain" description="Histidine kinase/HSP90-like ATPase" evidence="6">
    <location>
        <begin position="516"/>
        <end position="607"/>
    </location>
</feature>
<dbReference type="PANTHER" id="PTHR24421">
    <property type="entry name" value="NITRATE/NITRITE SENSOR PROTEIN NARX-RELATED"/>
    <property type="match status" value="1"/>
</dbReference>
<dbReference type="eggNOG" id="COG4585">
    <property type="taxonomic scope" value="Bacteria"/>
</dbReference>
<sequence>MTAAGPADHRHGVAVAVLLAVMIALAGLPFLVGLPSPKAALVLDRAQLSLNGGPAHPVRLPHSWQRDLPERTQAVYLIDVVIDAVPDRPQSLFIPSIRQKLAVQLNGRVLYRQRAASWADLSRGYFELRQIPPDLLVTGTNHLVLTLTRTDGLIPAHLSRIYIGDAEGMIDPPWLRPLINTELRSISLALHLFIAAGLFAIWAGRPSDPVFRWLMVLSVSSLAMAGIELWPFPRLIPFATSHIVLMLPAFGLMMIGLALAITGRPRPRWLVPAIILVPALLLTVRILADAPIAPTQLLGAGIGIAGHAVAGLVLLHAFVTQRLWTGGLLGVSALLTAWFGIHDVAVAFGLIPGAFLLSTFVRLLTYLAFLILLMSRLATSLNRLDRANDDLRARLAEREAELSILHETEKHLVGQAVREQERRRLMQDLHDGLSGHLVSIIALSETGQRRDDIERTAREALDDLRLVIHSLDLGDTDLPLALAGFRERLTPRLRRLDVRLVWSMEALPEIQGVTPGNALSILRILQEAVTNALKHGPARLIEIRGTPDPAGAGGKIVVTDDGTSTAPIGKGFGLENMRRRARQVGGSISLVKNTNGNALQLCLPTRLNDC</sequence>
<keyword evidence="1" id="KW-0808">Transferase</keyword>
<name>I3TPS7_TISMK</name>
<keyword evidence="4" id="KW-0175">Coiled coil</keyword>
<dbReference type="InterPro" id="IPR036890">
    <property type="entry name" value="HATPase_C_sf"/>
</dbReference>
<accession>I3TPS7</accession>
<feature type="transmembrane region" description="Helical" evidence="5">
    <location>
        <begin position="353"/>
        <end position="374"/>
    </location>
</feature>
<dbReference type="Gene3D" id="1.20.5.1930">
    <property type="match status" value="1"/>
</dbReference>
<feature type="coiled-coil region" evidence="4">
    <location>
        <begin position="374"/>
        <end position="408"/>
    </location>
</feature>
<dbReference type="EMBL" id="CP003236">
    <property type="protein sequence ID" value="AFK54765.1"/>
    <property type="molecule type" value="Genomic_DNA"/>
</dbReference>
<evidence type="ECO:0000256" key="3">
    <source>
        <dbReference type="ARBA" id="ARBA00023012"/>
    </source>
</evidence>
<feature type="transmembrane region" description="Helical" evidence="5">
    <location>
        <begin position="243"/>
        <end position="263"/>
    </location>
</feature>
<feature type="transmembrane region" description="Helical" evidence="5">
    <location>
        <begin position="323"/>
        <end position="341"/>
    </location>
</feature>
<keyword evidence="8" id="KW-1185">Reference proteome</keyword>
<dbReference type="AlphaFoldDB" id="I3TPS7"/>